<protein>
    <submittedName>
        <fullName evidence="1">16714_t:CDS:1</fullName>
    </submittedName>
</protein>
<evidence type="ECO:0000313" key="1">
    <source>
        <dbReference type="EMBL" id="CAG8770516.1"/>
    </source>
</evidence>
<evidence type="ECO:0000313" key="2">
    <source>
        <dbReference type="Proteomes" id="UP000789525"/>
    </source>
</evidence>
<sequence length="240" mass="27804">ILNPLLAVQSFSFSSDLAALASRREYLNLEKWLQDNIIEYGDSFVHDCLEFLNQKITLEASRETNGGLQSVRLSVDVIAIFLRILPNKLISDIVNCFCLPSNIADQFIHSSSMSTENSELLKEIHRTALQVYPNLMNFWNSAEGEPTGSEPSFSPDVEEEANSYYERVYRQEITIEDMIKLLQRFKTSKDRRENDIFSCMVHNLFDEYQFFSKYPQKELTITSVIFGSLIQYQLVEYYAL</sequence>
<keyword evidence="2" id="KW-1185">Reference proteome</keyword>
<proteinExistence type="predicted"/>
<name>A0ACA9QZB7_9GLOM</name>
<organism evidence="1 2">
    <name type="scientific">Acaulospora colombiana</name>
    <dbReference type="NCBI Taxonomy" id="27376"/>
    <lineage>
        <taxon>Eukaryota</taxon>
        <taxon>Fungi</taxon>
        <taxon>Fungi incertae sedis</taxon>
        <taxon>Mucoromycota</taxon>
        <taxon>Glomeromycotina</taxon>
        <taxon>Glomeromycetes</taxon>
        <taxon>Diversisporales</taxon>
        <taxon>Acaulosporaceae</taxon>
        <taxon>Acaulospora</taxon>
    </lineage>
</organism>
<gene>
    <name evidence="1" type="ORF">ACOLOM_LOCUS13755</name>
</gene>
<feature type="non-terminal residue" evidence="1">
    <location>
        <position position="1"/>
    </location>
</feature>
<dbReference type="EMBL" id="CAJVPT010064579">
    <property type="protein sequence ID" value="CAG8770516.1"/>
    <property type="molecule type" value="Genomic_DNA"/>
</dbReference>
<comment type="caution">
    <text evidence="1">The sequence shown here is derived from an EMBL/GenBank/DDBJ whole genome shotgun (WGS) entry which is preliminary data.</text>
</comment>
<reference evidence="1" key="1">
    <citation type="submission" date="2021-06" db="EMBL/GenBank/DDBJ databases">
        <authorList>
            <person name="Kallberg Y."/>
            <person name="Tangrot J."/>
            <person name="Rosling A."/>
        </authorList>
    </citation>
    <scope>NUCLEOTIDE SEQUENCE</scope>
    <source>
        <strain evidence="1">CL356</strain>
    </source>
</reference>
<accession>A0ACA9QZB7</accession>
<dbReference type="Proteomes" id="UP000789525">
    <property type="component" value="Unassembled WGS sequence"/>
</dbReference>
<feature type="non-terminal residue" evidence="1">
    <location>
        <position position="240"/>
    </location>
</feature>